<proteinExistence type="predicted"/>
<gene>
    <name evidence="1" type="ORF">HHL27_10260</name>
</gene>
<keyword evidence="2" id="KW-1185">Reference proteome</keyword>
<dbReference type="AlphaFoldDB" id="A0A7Y0BP59"/>
<dbReference type="Proteomes" id="UP000583556">
    <property type="component" value="Unassembled WGS sequence"/>
</dbReference>
<organism evidence="1 2">
    <name type="scientific">Novosphingobium olei</name>
    <dbReference type="NCBI Taxonomy" id="2728851"/>
    <lineage>
        <taxon>Bacteria</taxon>
        <taxon>Pseudomonadati</taxon>
        <taxon>Pseudomonadota</taxon>
        <taxon>Alphaproteobacteria</taxon>
        <taxon>Sphingomonadales</taxon>
        <taxon>Sphingomonadaceae</taxon>
        <taxon>Novosphingobium</taxon>
    </lineage>
</organism>
<sequence length="223" mass="24104">MSAHLLRRLLKARSGTAATEMALALPFLLTIGMWGTELANQMVTRMRLSQLAMQIADNASRIGDQSMLSNRKIYESDVDDLLAGAKVQASTLDLYTNGRVIVSSLEVVPGTTSTQYIHWQRCRGLKKVTSAYGGEGTGKDGSLVGMGPSGEEAKASSGDAVMFVELTYDYQPLISNLFTGGSQSSTIKVQAAFNVRDDRDLTQIYQRDTSKPDPVASCSSYTT</sequence>
<accession>A0A7Y0BP59</accession>
<protein>
    <submittedName>
        <fullName evidence="1">Pilus assembly protein</fullName>
    </submittedName>
</protein>
<evidence type="ECO:0000313" key="1">
    <source>
        <dbReference type="EMBL" id="NML94046.1"/>
    </source>
</evidence>
<dbReference type="RefSeq" id="WP_169493324.1">
    <property type="nucleotide sequence ID" value="NZ_JABBGM010000004.1"/>
</dbReference>
<name>A0A7Y0BP59_9SPHN</name>
<reference evidence="1 2" key="1">
    <citation type="submission" date="2020-04" db="EMBL/GenBank/DDBJ databases">
        <title>Novosphingobium sp. TW-4 isolated from soil.</title>
        <authorList>
            <person name="Dahal R.H."/>
            <person name="Chaudhary D.K."/>
        </authorList>
    </citation>
    <scope>NUCLEOTIDE SEQUENCE [LARGE SCALE GENOMIC DNA]</scope>
    <source>
        <strain evidence="1 2">TW-4</strain>
    </source>
</reference>
<evidence type="ECO:0000313" key="2">
    <source>
        <dbReference type="Proteomes" id="UP000583556"/>
    </source>
</evidence>
<comment type="caution">
    <text evidence="1">The sequence shown here is derived from an EMBL/GenBank/DDBJ whole genome shotgun (WGS) entry which is preliminary data.</text>
</comment>
<dbReference type="EMBL" id="JABBGM010000004">
    <property type="protein sequence ID" value="NML94046.1"/>
    <property type="molecule type" value="Genomic_DNA"/>
</dbReference>